<evidence type="ECO:0000313" key="11">
    <source>
        <dbReference type="Proteomes" id="UP001172911"/>
    </source>
</evidence>
<dbReference type="Gene3D" id="3.30.300.210">
    <property type="entry name" value="Nutrient germinant receptor protein C, domain 3"/>
    <property type="match status" value="1"/>
</dbReference>
<dbReference type="Proteomes" id="UP001172911">
    <property type="component" value="Unassembled WGS sequence"/>
</dbReference>
<proteinExistence type="inferred from homology"/>
<evidence type="ECO:0000256" key="7">
    <source>
        <dbReference type="ARBA" id="ARBA00023288"/>
    </source>
</evidence>
<dbReference type="EMBL" id="JARPTC010000004">
    <property type="protein sequence ID" value="MDO7786270.1"/>
    <property type="molecule type" value="Genomic_DNA"/>
</dbReference>
<evidence type="ECO:0000259" key="8">
    <source>
        <dbReference type="Pfam" id="PF05504"/>
    </source>
</evidence>
<evidence type="ECO:0000256" key="4">
    <source>
        <dbReference type="ARBA" id="ARBA00022729"/>
    </source>
</evidence>
<feature type="domain" description="Spore germination GerAC-like C-terminal" evidence="8">
    <location>
        <begin position="218"/>
        <end position="381"/>
    </location>
</feature>
<evidence type="ECO:0000313" key="10">
    <source>
        <dbReference type="EMBL" id="MDO7786270.1"/>
    </source>
</evidence>
<dbReference type="Pfam" id="PF05504">
    <property type="entry name" value="Spore_GerAC"/>
    <property type="match status" value="1"/>
</dbReference>
<dbReference type="InterPro" id="IPR008844">
    <property type="entry name" value="Spore_GerAC-like"/>
</dbReference>
<evidence type="ECO:0000256" key="6">
    <source>
        <dbReference type="ARBA" id="ARBA00023139"/>
    </source>
</evidence>
<evidence type="ECO:0000256" key="5">
    <source>
        <dbReference type="ARBA" id="ARBA00023136"/>
    </source>
</evidence>
<evidence type="ECO:0000256" key="2">
    <source>
        <dbReference type="ARBA" id="ARBA00007886"/>
    </source>
</evidence>
<dbReference type="RefSeq" id="WP_304541198.1">
    <property type="nucleotide sequence ID" value="NZ_JARPTC010000004.1"/>
</dbReference>
<keyword evidence="5" id="KW-0472">Membrane</keyword>
<reference evidence="10" key="1">
    <citation type="journal article" date="2023" name="J. Hazard. Mater.">
        <title>Anaerobic biodegradation of pyrene and benzo[a]pyrene by a new sulfate-reducing Desulforamulus aquiferis strain DSA.</title>
        <authorList>
            <person name="Zhang Z."/>
            <person name="Sun J."/>
            <person name="Gong X."/>
            <person name="Wang C."/>
            <person name="Wang H."/>
        </authorList>
    </citation>
    <scope>NUCLEOTIDE SEQUENCE</scope>
    <source>
        <strain evidence="10">DSA</strain>
    </source>
</reference>
<dbReference type="AlphaFoldDB" id="A0AAW7ZBV1"/>
<keyword evidence="3" id="KW-0309">Germination</keyword>
<keyword evidence="4" id="KW-0732">Signal</keyword>
<gene>
    <name evidence="10" type="ORF">P6N53_03410</name>
</gene>
<accession>A0AAW7ZBV1</accession>
<dbReference type="InterPro" id="IPR038501">
    <property type="entry name" value="Spore_GerAC_C_sf"/>
</dbReference>
<organism evidence="10 11">
    <name type="scientific">Desulforamulus aquiferis</name>
    <dbReference type="NCBI Taxonomy" id="1397668"/>
    <lineage>
        <taxon>Bacteria</taxon>
        <taxon>Bacillati</taxon>
        <taxon>Bacillota</taxon>
        <taxon>Clostridia</taxon>
        <taxon>Eubacteriales</taxon>
        <taxon>Peptococcaceae</taxon>
        <taxon>Desulforamulus</taxon>
    </lineage>
</organism>
<sequence length="398" mass="45054">MSSRKRLIILLIACILIFGSGCVDVEHRDIDRMYFVMGALFDYDPEKELYEVHTQVAKAGAFAKGAAGGQEEATYLIFDGQGNNVFEAVRDMAKNGRRIFWGHCDIYVVTEEMAKRGIFQLVEFLMRDNEIREEAYLALTKLPSKDFMEIKDGAEKVPMRSIVTIVRDSFEVHGNTTNIRVREAFNSLLDQGNFLVPIVGIRKPVQESKEARVKYHGSGAAVFKGEKMVDRVSPVEVRAFNFLNRDLKNPLLSFEFKGRQIAAELIGIHPSVKPQVNDEEVSIQVAVDCYANISLVGQVLDLEDPRIIAELRPILSEALKNEILNGIKHAQGIQNDYFGFGRQVEIADHKAWSRIKDRWDEQVFPEAEFEVTVNTTIVRTGLTITTKIGELYEQGQYN</sequence>
<dbReference type="GO" id="GO:0016020">
    <property type="term" value="C:membrane"/>
    <property type="evidence" value="ECO:0007669"/>
    <property type="project" value="UniProtKB-SubCell"/>
</dbReference>
<dbReference type="PANTHER" id="PTHR35789">
    <property type="entry name" value="SPORE GERMINATION PROTEIN B3"/>
    <property type="match status" value="1"/>
</dbReference>
<keyword evidence="6" id="KW-0564">Palmitate</keyword>
<dbReference type="PANTHER" id="PTHR35789:SF1">
    <property type="entry name" value="SPORE GERMINATION PROTEIN B3"/>
    <property type="match status" value="1"/>
</dbReference>
<dbReference type="NCBIfam" id="TIGR02887">
    <property type="entry name" value="spore_ger_x_C"/>
    <property type="match status" value="1"/>
</dbReference>
<comment type="subcellular location">
    <subcellularLocation>
        <location evidence="1">Membrane</location>
        <topology evidence="1">Lipid-anchor</topology>
    </subcellularLocation>
</comment>
<dbReference type="InterPro" id="IPR046953">
    <property type="entry name" value="Spore_GerAC-like_C"/>
</dbReference>
<dbReference type="PROSITE" id="PS51257">
    <property type="entry name" value="PROKAR_LIPOPROTEIN"/>
    <property type="match status" value="1"/>
</dbReference>
<keyword evidence="7" id="KW-0449">Lipoprotein</keyword>
<comment type="similarity">
    <text evidence="2">Belongs to the GerABKC lipoprotein family.</text>
</comment>
<dbReference type="GO" id="GO:0009847">
    <property type="term" value="P:spore germination"/>
    <property type="evidence" value="ECO:0007669"/>
    <property type="project" value="InterPro"/>
</dbReference>
<reference evidence="10" key="2">
    <citation type="submission" date="2023-03" db="EMBL/GenBank/DDBJ databases">
        <authorList>
            <person name="Zhang Z."/>
        </authorList>
    </citation>
    <scope>NUCLEOTIDE SEQUENCE</scope>
    <source>
        <strain evidence="10">DSA</strain>
    </source>
</reference>
<evidence type="ECO:0000259" key="9">
    <source>
        <dbReference type="Pfam" id="PF25198"/>
    </source>
</evidence>
<dbReference type="InterPro" id="IPR057336">
    <property type="entry name" value="GerAC_N"/>
</dbReference>
<evidence type="ECO:0000256" key="1">
    <source>
        <dbReference type="ARBA" id="ARBA00004635"/>
    </source>
</evidence>
<dbReference type="Pfam" id="PF25198">
    <property type="entry name" value="Spore_GerAC_N"/>
    <property type="match status" value="1"/>
</dbReference>
<protein>
    <submittedName>
        <fullName evidence="10">Ger(X)C family spore germination protein</fullName>
    </submittedName>
</protein>
<keyword evidence="11" id="KW-1185">Reference proteome</keyword>
<evidence type="ECO:0000256" key="3">
    <source>
        <dbReference type="ARBA" id="ARBA00022544"/>
    </source>
</evidence>
<name>A0AAW7ZBV1_9FIRM</name>
<comment type="caution">
    <text evidence="10">The sequence shown here is derived from an EMBL/GenBank/DDBJ whole genome shotgun (WGS) entry which is preliminary data.</text>
</comment>
<feature type="domain" description="Spore germination protein N-terminal" evidence="9">
    <location>
        <begin position="27"/>
        <end position="200"/>
    </location>
</feature>